<name>C7R1I6_JONDD</name>
<keyword evidence="2" id="KW-1133">Transmembrane helix</keyword>
<evidence type="ECO:0000256" key="2">
    <source>
        <dbReference type="SAM" id="Phobius"/>
    </source>
</evidence>
<sequence length="100" mass="11204">MAMPETEATLAVVVARLDDLRADMQSLREEVRKSSENSVTRGEWGQRNQHVDTRINTLGREIGDLRTDVNSRRAPWWSVWAVALAAGGFAWSIIGPVITR</sequence>
<dbReference type="STRING" id="471856.Jden_2184"/>
<proteinExistence type="predicted"/>
<dbReference type="EMBL" id="CP001706">
    <property type="protein sequence ID" value="ACV09821.1"/>
    <property type="molecule type" value="Genomic_DNA"/>
</dbReference>
<dbReference type="Proteomes" id="UP000000628">
    <property type="component" value="Chromosome"/>
</dbReference>
<feature type="transmembrane region" description="Helical" evidence="2">
    <location>
        <begin position="77"/>
        <end position="98"/>
    </location>
</feature>
<keyword evidence="2" id="KW-0812">Transmembrane</keyword>
<organism evidence="3 4">
    <name type="scientific">Jonesia denitrificans (strain ATCC 14870 / DSM 20603 / BCRC 15368 / CIP 55.134 / JCM 11481 / NBRC 15587 / NCTC 10816 / Prevot 55134)</name>
    <name type="common">Listeria denitrificans</name>
    <dbReference type="NCBI Taxonomy" id="471856"/>
    <lineage>
        <taxon>Bacteria</taxon>
        <taxon>Bacillati</taxon>
        <taxon>Actinomycetota</taxon>
        <taxon>Actinomycetes</taxon>
        <taxon>Micrococcales</taxon>
        <taxon>Jonesiaceae</taxon>
        <taxon>Jonesia</taxon>
    </lineage>
</organism>
<dbReference type="KEGG" id="jde:Jden_2184"/>
<evidence type="ECO:0000313" key="3">
    <source>
        <dbReference type="EMBL" id="ACV09821.1"/>
    </source>
</evidence>
<keyword evidence="2" id="KW-0472">Membrane</keyword>
<feature type="coiled-coil region" evidence="1">
    <location>
        <begin position="10"/>
        <end position="37"/>
    </location>
</feature>
<evidence type="ECO:0000256" key="1">
    <source>
        <dbReference type="SAM" id="Coils"/>
    </source>
</evidence>
<keyword evidence="4" id="KW-1185">Reference proteome</keyword>
<dbReference type="HOGENOM" id="CLU_2302076_0_0_11"/>
<keyword evidence="1" id="KW-0175">Coiled coil</keyword>
<dbReference type="eggNOG" id="ENOG502ZDTN">
    <property type="taxonomic scope" value="Bacteria"/>
</dbReference>
<reference evidence="3 4" key="1">
    <citation type="journal article" date="2009" name="Stand. Genomic Sci.">
        <title>Complete genome sequence of Jonesia denitrificans type strain (Prevot 55134).</title>
        <authorList>
            <person name="Pukall R."/>
            <person name="Gehrich-Schroter G."/>
            <person name="Lapidus A."/>
            <person name="Nolan M."/>
            <person name="Glavina Del Rio T."/>
            <person name="Lucas S."/>
            <person name="Chen F."/>
            <person name="Tice H."/>
            <person name="Pitluck S."/>
            <person name="Cheng J.F."/>
            <person name="Copeland A."/>
            <person name="Saunders E."/>
            <person name="Brettin T."/>
            <person name="Detter J.C."/>
            <person name="Bruce D."/>
            <person name="Goodwin L."/>
            <person name="Pati A."/>
            <person name="Ivanova N."/>
            <person name="Mavromatis K."/>
            <person name="Ovchinnikova G."/>
            <person name="Chen A."/>
            <person name="Palaniappan K."/>
            <person name="Land M."/>
            <person name="Hauser L."/>
            <person name="Chang Y.J."/>
            <person name="Jeffries C.D."/>
            <person name="Chain P."/>
            <person name="Goker M."/>
            <person name="Bristow J."/>
            <person name="Eisen J.A."/>
            <person name="Markowitz V."/>
            <person name="Hugenholtz P."/>
            <person name="Kyrpides N.C."/>
            <person name="Klenk H.P."/>
            <person name="Han C."/>
        </authorList>
    </citation>
    <scope>NUCLEOTIDE SEQUENCE [LARGE SCALE GENOMIC DNA]</scope>
    <source>
        <strain evidence="4">ATCC 14870 / DSM 20603 / BCRC 15368 / CIP 55.134 / JCM 11481 / NBRC 15587 / NCTC 10816 / Prevot 55134</strain>
    </source>
</reference>
<accession>C7R1I6</accession>
<evidence type="ECO:0000313" key="4">
    <source>
        <dbReference type="Proteomes" id="UP000000628"/>
    </source>
</evidence>
<dbReference type="AlphaFoldDB" id="C7R1I6"/>
<protein>
    <submittedName>
        <fullName evidence="3">Uncharacterized protein</fullName>
    </submittedName>
</protein>
<gene>
    <name evidence="3" type="ordered locus">Jden_2184</name>
</gene>